<reference key="2">
    <citation type="submission" date="2011-10" db="EMBL/GenBank/DDBJ databases">
        <title>The genome and transcriptome sequence of Clonorchis sinensis provide insights into the carcinogenic liver fluke.</title>
        <authorList>
            <person name="Wang X."/>
            <person name="Huang Y."/>
            <person name="Chen W."/>
            <person name="Liu H."/>
            <person name="Guo L."/>
            <person name="Chen Y."/>
            <person name="Luo F."/>
            <person name="Zhou W."/>
            <person name="Sun J."/>
            <person name="Mao Q."/>
            <person name="Liang P."/>
            <person name="Zhou C."/>
            <person name="Tian Y."/>
            <person name="Men J."/>
            <person name="Lv X."/>
            <person name="Huang L."/>
            <person name="Zhou J."/>
            <person name="Hu Y."/>
            <person name="Li R."/>
            <person name="Zhang F."/>
            <person name="Lei H."/>
            <person name="Li X."/>
            <person name="Hu X."/>
            <person name="Liang C."/>
            <person name="Xu J."/>
            <person name="Wu Z."/>
            <person name="Yu X."/>
        </authorList>
    </citation>
    <scope>NUCLEOTIDE SEQUENCE</scope>
    <source>
        <strain>Henan</strain>
    </source>
</reference>
<dbReference type="PANTHER" id="PTHR21579">
    <property type="entry name" value="PROTEIN TINCAR"/>
    <property type="match status" value="1"/>
</dbReference>
<feature type="compositionally biased region" description="Basic and acidic residues" evidence="1">
    <location>
        <begin position="1089"/>
        <end position="1100"/>
    </location>
</feature>
<feature type="transmembrane region" description="Helical" evidence="2">
    <location>
        <begin position="261"/>
        <end position="283"/>
    </location>
</feature>
<proteinExistence type="predicted"/>
<dbReference type="AlphaFoldDB" id="H2KPR0"/>
<dbReference type="EMBL" id="DF142929">
    <property type="protein sequence ID" value="GAA35527.2"/>
    <property type="molecule type" value="Genomic_DNA"/>
</dbReference>
<evidence type="ECO:0000256" key="2">
    <source>
        <dbReference type="SAM" id="Phobius"/>
    </source>
</evidence>
<sequence length="1203" mass="133491">YVQEWKSTIIFEFNCKFDTFKLGVEHLVCEQHFRQIHNDKTVIYSERKRERLSSYRILIKLGCSLFRSKYITCGFDFALLIHVTSTNDSELRCKVAQLFDDSQIIYSFVSFTYYLDYSCQELQKYCTQLVFDRKNILQNIPVVKENGCLFTTSVRNDASNIDFGIHSTILKTLLQVKAGRHQFRETQKSRPSFPECRSPILQTCPFEKRDNGLVLSHKTLCVVIQIDGTVLWLIVNAIWRYGEVKAQAYHPRFGGGWNDIFTLNVQLSAMIIALSLLPVLVYATTSRTGHLANDSVILGRDVMHLHKCLSSCEALQGVWKSSVSGSAGNSLDRPMGQKSTRTGSFEDEELNKLILKRRRGTFYRKLADKFRPFSSVLYVVIVYILLFPVCLIETEQLRHEAIHPRFAIRSKLDGLLGKPTLLTQVASDVFVLNAKSEPDKIARDVTLPNERPFPGHPYPVDPADVCLEYALLAIGFCVLTVRYASPFYFASRPFALLFSAYTAISGLFLLIDSATMDVLYKLAVVGVREPGGAILLDLGEVDRTFSPFYCLILSASAWPVILINLMAVYAYGEAQFDRAISNYSQLLASGDLPVPCTYRSGANNKPNCNGTIAVTDCLTNNAQDLTNISFGTENHLIDVQDGEYFHETIHGLPITLAITTKLWRPPPPPTSGRASRMAKRINTPIPGQYTSNGSEASGTIKRNHPQLNGTGSADLTESVHTLTELSGPGKTTSARRSYFGLLLVAACCFSWLLVSRICLAGPILRCYWKTGLSITLTNILMTAFYLICWLLVWFGLGVKNAWRFRLLHTVHPGLERSNRFEVTRKYTSAFSYPPEGTLLPMPTGYPTIWPYVTYAPWLTNGSHNNMTGGLPVSNPNEENTPIANSNMNIIPEAGSGGDSLYGCFADVNHPTEPGSMVGGDQFHGQMPGIGLRVGPPTLSDESDGVPAPIERPRTDLGYVQTLAASESFPVGLTQSNSFQLSSQRSFSPNPFNIPGDVSSRETSPVEMMNMYTNGSRIKSQRISATQNMLLKSTSRHADVLEPTYATLASLSRPVRPPSVSSQLPDSREISPPVPLNRNLSCRRNGSRVTFKESESDHYRNQQDAATGSSDSGVYTNGHGSGPPMSERQPRCGRLKPESLAPFSNRSIMGARGNTVTPTEHGFYGAKDRRMLEVEMRGDGNQSPYMVNGQTTLSSSNDQLCSQV</sequence>
<dbReference type="InterPro" id="IPR053291">
    <property type="entry name" value="Ommatidial_diff-associated"/>
</dbReference>
<feature type="transmembrane region" description="Helical" evidence="2">
    <location>
        <begin position="494"/>
        <end position="511"/>
    </location>
</feature>
<keyword evidence="2" id="KW-1133">Transmembrane helix</keyword>
<feature type="transmembrane region" description="Helical" evidence="2">
    <location>
        <begin position="776"/>
        <end position="796"/>
    </location>
</feature>
<feature type="transmembrane region" description="Helical" evidence="2">
    <location>
        <begin position="467"/>
        <end position="485"/>
    </location>
</feature>
<name>H2KPR0_CLOSI</name>
<accession>H2KPR0</accession>
<feature type="non-terminal residue" evidence="3">
    <location>
        <position position="1"/>
    </location>
</feature>
<feature type="compositionally biased region" description="Low complexity" evidence="1">
    <location>
        <begin position="1051"/>
        <end position="1064"/>
    </location>
</feature>
<reference evidence="3" key="1">
    <citation type="journal article" date="2011" name="Genome Biol.">
        <title>The draft genome of the carcinogenic human liver fluke Clonorchis sinensis.</title>
        <authorList>
            <person name="Wang X."/>
            <person name="Chen W."/>
            <person name="Huang Y."/>
            <person name="Sun J."/>
            <person name="Men J."/>
            <person name="Liu H."/>
            <person name="Luo F."/>
            <person name="Guo L."/>
            <person name="Lv X."/>
            <person name="Deng C."/>
            <person name="Zhou C."/>
            <person name="Fan Y."/>
            <person name="Li X."/>
            <person name="Huang L."/>
            <person name="Hu Y."/>
            <person name="Liang C."/>
            <person name="Hu X."/>
            <person name="Xu J."/>
            <person name="Yu X."/>
        </authorList>
    </citation>
    <scope>NUCLEOTIDE SEQUENCE [LARGE SCALE GENOMIC DNA]</scope>
    <source>
        <strain evidence="3">Henan</strain>
    </source>
</reference>
<keyword evidence="2" id="KW-0472">Membrane</keyword>
<keyword evidence="2" id="KW-0812">Transmembrane</keyword>
<evidence type="ECO:0000313" key="4">
    <source>
        <dbReference type="Proteomes" id="UP000008909"/>
    </source>
</evidence>
<feature type="transmembrane region" description="Helical" evidence="2">
    <location>
        <begin position="738"/>
        <end position="764"/>
    </location>
</feature>
<evidence type="ECO:0000313" key="3">
    <source>
        <dbReference type="EMBL" id="GAA35527.2"/>
    </source>
</evidence>
<protein>
    <submittedName>
        <fullName evidence="3">Uncharacterized protein</fullName>
    </submittedName>
</protein>
<organism evidence="3 4">
    <name type="scientific">Clonorchis sinensis</name>
    <name type="common">Chinese liver fluke</name>
    <dbReference type="NCBI Taxonomy" id="79923"/>
    <lineage>
        <taxon>Eukaryota</taxon>
        <taxon>Metazoa</taxon>
        <taxon>Spiralia</taxon>
        <taxon>Lophotrochozoa</taxon>
        <taxon>Platyhelminthes</taxon>
        <taxon>Trematoda</taxon>
        <taxon>Digenea</taxon>
        <taxon>Opisthorchiida</taxon>
        <taxon>Opisthorchiata</taxon>
        <taxon>Opisthorchiidae</taxon>
        <taxon>Clonorchis</taxon>
    </lineage>
</organism>
<evidence type="ECO:0000256" key="1">
    <source>
        <dbReference type="SAM" id="MobiDB-lite"/>
    </source>
</evidence>
<feature type="transmembrane region" description="Helical" evidence="2">
    <location>
        <begin position="373"/>
        <end position="394"/>
    </location>
</feature>
<feature type="region of interest" description="Disordered" evidence="1">
    <location>
        <begin position="1051"/>
        <end position="1155"/>
    </location>
</feature>
<gene>
    <name evidence="3" type="ORF">CLF_102463</name>
</gene>
<feature type="region of interest" description="Disordered" evidence="1">
    <location>
        <begin position="663"/>
        <end position="711"/>
    </location>
</feature>
<feature type="transmembrane region" description="Helical" evidence="2">
    <location>
        <begin position="219"/>
        <end position="241"/>
    </location>
</feature>
<feature type="compositionally biased region" description="Polar residues" evidence="1">
    <location>
        <begin position="1077"/>
        <end position="1087"/>
    </location>
</feature>
<dbReference type="PANTHER" id="PTHR21579:SF16">
    <property type="entry name" value="HTRL DOMAIN CONTAINING"/>
    <property type="match status" value="1"/>
</dbReference>
<dbReference type="Proteomes" id="UP000008909">
    <property type="component" value="Unassembled WGS sequence"/>
</dbReference>
<feature type="compositionally biased region" description="Polar residues" evidence="1">
    <location>
        <begin position="688"/>
        <end position="697"/>
    </location>
</feature>
<keyword evidence="4" id="KW-1185">Reference proteome</keyword>
<feature type="compositionally biased region" description="Polar residues" evidence="1">
    <location>
        <begin position="1101"/>
        <end position="1114"/>
    </location>
</feature>
<feature type="transmembrane region" description="Helical" evidence="2">
    <location>
        <begin position="546"/>
        <end position="571"/>
    </location>
</feature>